<comment type="caution">
    <text evidence="2">The sequence shown here is derived from an EMBL/GenBank/DDBJ whole genome shotgun (WGS) entry which is preliminary data.</text>
</comment>
<keyword evidence="1" id="KW-0812">Transmembrane</keyword>
<keyword evidence="3" id="KW-1185">Reference proteome</keyword>
<keyword evidence="1" id="KW-1133">Transmembrane helix</keyword>
<sequence>MTGIRPASRSTAARPTSRTLARWGLIGLISEIVAVCTWLVAGTWQGPAYSPVHDDISDMGALTAPHAWAFLIPQALAGAGSIAFVLFGLRPSLAYDGRAGRSGPWLAALSGIQDLTDAAFRLDCRAADGCDQARATTSWHAQLHSAIGFACVLVLIVTPFVLARRFKRLPQWRRFTVPSVLLGIVFIIGLIAVLAPQTAAYQGLSQRTIAIGGAVWGIAVAAHVLRLGRNRCPHDPARSA</sequence>
<keyword evidence="1" id="KW-0472">Membrane</keyword>
<feature type="transmembrane region" description="Helical" evidence="1">
    <location>
        <begin position="175"/>
        <end position="196"/>
    </location>
</feature>
<dbReference type="RefSeq" id="WP_345434278.1">
    <property type="nucleotide sequence ID" value="NZ_BAABHK010000008.1"/>
</dbReference>
<feature type="transmembrane region" description="Helical" evidence="1">
    <location>
        <begin position="208"/>
        <end position="228"/>
    </location>
</feature>
<feature type="transmembrane region" description="Helical" evidence="1">
    <location>
        <begin position="143"/>
        <end position="163"/>
    </location>
</feature>
<name>A0ABP8UH72_9ACTN</name>
<feature type="transmembrane region" description="Helical" evidence="1">
    <location>
        <begin position="20"/>
        <end position="41"/>
    </location>
</feature>
<dbReference type="InterPro" id="IPR009339">
    <property type="entry name" value="DUF998"/>
</dbReference>
<accession>A0ABP8UH72</accession>
<evidence type="ECO:0000313" key="3">
    <source>
        <dbReference type="Proteomes" id="UP001501442"/>
    </source>
</evidence>
<proteinExistence type="predicted"/>
<reference evidence="3" key="1">
    <citation type="journal article" date="2019" name="Int. J. Syst. Evol. Microbiol.">
        <title>The Global Catalogue of Microorganisms (GCM) 10K type strain sequencing project: providing services to taxonomists for standard genome sequencing and annotation.</title>
        <authorList>
            <consortium name="The Broad Institute Genomics Platform"/>
            <consortium name="The Broad Institute Genome Sequencing Center for Infectious Disease"/>
            <person name="Wu L."/>
            <person name="Ma J."/>
        </authorList>
    </citation>
    <scope>NUCLEOTIDE SEQUENCE [LARGE SCALE GENOMIC DNA]</scope>
    <source>
        <strain evidence="3">JCM 17939</strain>
    </source>
</reference>
<evidence type="ECO:0008006" key="4">
    <source>
        <dbReference type="Google" id="ProtNLM"/>
    </source>
</evidence>
<protein>
    <recommendedName>
        <fullName evidence="4">DUF998 domain-containing protein</fullName>
    </recommendedName>
</protein>
<organism evidence="2 3">
    <name type="scientific">Actinoallomurus vinaceus</name>
    <dbReference type="NCBI Taxonomy" id="1080074"/>
    <lineage>
        <taxon>Bacteria</taxon>
        <taxon>Bacillati</taxon>
        <taxon>Actinomycetota</taxon>
        <taxon>Actinomycetes</taxon>
        <taxon>Streptosporangiales</taxon>
        <taxon>Thermomonosporaceae</taxon>
        <taxon>Actinoallomurus</taxon>
    </lineage>
</organism>
<dbReference type="EMBL" id="BAABHK010000008">
    <property type="protein sequence ID" value="GAA4630941.1"/>
    <property type="molecule type" value="Genomic_DNA"/>
</dbReference>
<gene>
    <name evidence="2" type="ORF">GCM10023196_058330</name>
</gene>
<dbReference type="Proteomes" id="UP001501442">
    <property type="component" value="Unassembled WGS sequence"/>
</dbReference>
<evidence type="ECO:0000313" key="2">
    <source>
        <dbReference type="EMBL" id="GAA4630941.1"/>
    </source>
</evidence>
<dbReference type="Pfam" id="PF06197">
    <property type="entry name" value="DUF998"/>
    <property type="match status" value="1"/>
</dbReference>
<evidence type="ECO:0000256" key="1">
    <source>
        <dbReference type="SAM" id="Phobius"/>
    </source>
</evidence>